<dbReference type="Gene3D" id="1.20.1250.20">
    <property type="entry name" value="MFS general substrate transporter like domains"/>
    <property type="match status" value="1"/>
</dbReference>
<dbReference type="PANTHER" id="PTHR23513">
    <property type="entry name" value="INTEGRAL MEMBRANE EFFLUX PROTEIN-RELATED"/>
    <property type="match status" value="1"/>
</dbReference>
<keyword evidence="4 7" id="KW-1133">Transmembrane helix</keyword>
<evidence type="ECO:0000313" key="8">
    <source>
        <dbReference type="EMBL" id="GAB79010.1"/>
    </source>
</evidence>
<evidence type="ECO:0000256" key="2">
    <source>
        <dbReference type="ARBA" id="ARBA00022475"/>
    </source>
</evidence>
<evidence type="ECO:0000256" key="7">
    <source>
        <dbReference type="SAM" id="Phobius"/>
    </source>
</evidence>
<keyword evidence="9" id="KW-1185">Reference proteome</keyword>
<accession>K6VUM7</accession>
<dbReference type="eggNOG" id="COG2814">
    <property type="taxonomic scope" value="Bacteria"/>
</dbReference>
<dbReference type="EMBL" id="BAGZ01000018">
    <property type="protein sequence ID" value="GAB79010.1"/>
    <property type="molecule type" value="Genomic_DNA"/>
</dbReference>
<feature type="transmembrane region" description="Helical" evidence="7">
    <location>
        <begin position="338"/>
        <end position="358"/>
    </location>
</feature>
<feature type="transmembrane region" description="Helical" evidence="7">
    <location>
        <begin position="12"/>
        <end position="36"/>
    </location>
</feature>
<dbReference type="GO" id="GO:0005886">
    <property type="term" value="C:plasma membrane"/>
    <property type="evidence" value="ECO:0007669"/>
    <property type="project" value="UniProtKB-SubCell"/>
</dbReference>
<feature type="region of interest" description="Disordered" evidence="6">
    <location>
        <begin position="206"/>
        <end position="248"/>
    </location>
</feature>
<sequence length="461" mass="47592">MANRHAWHFGLFASELAGSLGLQISLFIIPLAAIKVFDANPIQIATLNVLDSVAALAFGLILGHAVDSFGGALTITIANIARAVACIMVTVSLLWSAHIYYLFAGMFVLGISSLMNDAGVSAAVVQFAGRSPHSLNRLNALLRGSAVVANTGGPGIAGALLLAGGFAAATFVGALSFTLAAGCGLLAWRVGRSRFEILSPSMALATRSQPEPLDPSPSAGGSAPSTLPGSTTFQDAGPAVETSSSMSRDENRKARSILAGLSFIWRHGALRPLTTSSLQFNFFSAIFQAVFLLYCVRTLSLTSTDLAMIGMAAGAGGLLGSILATFRLIGDHARRSYAMSLMVPGGSIALMLVAQLAGTAFSRIFLVAIAEFLFSLSMVVCIVLFNTQRQVESPEGLLGQVAAAERVIALGGELPGAALGGFLGSTVSLEASLMVGAVGMMLSAVWVWTMGPWSNSTVGSD</sequence>
<evidence type="ECO:0008006" key="10">
    <source>
        <dbReference type="Google" id="ProtNLM"/>
    </source>
</evidence>
<comment type="caution">
    <text evidence="8">The sequence shown here is derived from an EMBL/GenBank/DDBJ whole genome shotgun (WGS) entry which is preliminary data.</text>
</comment>
<feature type="transmembrane region" description="Helical" evidence="7">
    <location>
        <begin position="140"/>
        <end position="162"/>
    </location>
</feature>
<dbReference type="PANTHER" id="PTHR23513:SF6">
    <property type="entry name" value="MAJOR FACILITATOR SUPERFAMILY ASSOCIATED DOMAIN-CONTAINING PROTEIN"/>
    <property type="match status" value="1"/>
</dbReference>
<evidence type="ECO:0000256" key="1">
    <source>
        <dbReference type="ARBA" id="ARBA00004651"/>
    </source>
</evidence>
<organism evidence="8 9">
    <name type="scientific">Austwickia chelonae NBRC 105200</name>
    <dbReference type="NCBI Taxonomy" id="1184607"/>
    <lineage>
        <taxon>Bacteria</taxon>
        <taxon>Bacillati</taxon>
        <taxon>Actinomycetota</taxon>
        <taxon>Actinomycetes</taxon>
        <taxon>Micrococcales</taxon>
        <taxon>Dermatophilaceae</taxon>
        <taxon>Austwickia</taxon>
    </lineage>
</organism>
<feature type="transmembrane region" description="Helical" evidence="7">
    <location>
        <begin position="431"/>
        <end position="451"/>
    </location>
</feature>
<dbReference type="InterPro" id="IPR011701">
    <property type="entry name" value="MFS"/>
</dbReference>
<dbReference type="Proteomes" id="UP000008495">
    <property type="component" value="Unassembled WGS sequence"/>
</dbReference>
<evidence type="ECO:0000256" key="3">
    <source>
        <dbReference type="ARBA" id="ARBA00022692"/>
    </source>
</evidence>
<evidence type="ECO:0000256" key="6">
    <source>
        <dbReference type="SAM" id="MobiDB-lite"/>
    </source>
</evidence>
<feature type="transmembrane region" description="Helical" evidence="7">
    <location>
        <begin position="364"/>
        <end position="385"/>
    </location>
</feature>
<dbReference type="GO" id="GO:0022857">
    <property type="term" value="F:transmembrane transporter activity"/>
    <property type="evidence" value="ECO:0007669"/>
    <property type="project" value="InterPro"/>
</dbReference>
<keyword evidence="3 7" id="KW-0812">Transmembrane</keyword>
<dbReference type="InterPro" id="IPR036259">
    <property type="entry name" value="MFS_trans_sf"/>
</dbReference>
<feature type="transmembrane region" description="Helical" evidence="7">
    <location>
        <begin position="69"/>
        <end position="95"/>
    </location>
</feature>
<feature type="compositionally biased region" description="Low complexity" evidence="6">
    <location>
        <begin position="216"/>
        <end position="232"/>
    </location>
</feature>
<keyword evidence="2" id="KW-1003">Cell membrane</keyword>
<keyword evidence="5 7" id="KW-0472">Membrane</keyword>
<dbReference type="STRING" id="100225.SAMN05421595_2872"/>
<evidence type="ECO:0000256" key="5">
    <source>
        <dbReference type="ARBA" id="ARBA00023136"/>
    </source>
</evidence>
<feature type="transmembrane region" description="Helical" evidence="7">
    <location>
        <begin position="42"/>
        <end position="62"/>
    </location>
</feature>
<feature type="transmembrane region" description="Helical" evidence="7">
    <location>
        <begin position="101"/>
        <end position="128"/>
    </location>
</feature>
<protein>
    <recommendedName>
        <fullName evidence="10">Major facilitator superfamily transporter</fullName>
    </recommendedName>
</protein>
<gene>
    <name evidence="8" type="ORF">AUCHE_18_00110</name>
</gene>
<proteinExistence type="predicted"/>
<comment type="subcellular location">
    <subcellularLocation>
        <location evidence="1">Cell membrane</location>
        <topology evidence="1">Multi-pass membrane protein</topology>
    </subcellularLocation>
</comment>
<evidence type="ECO:0000313" key="9">
    <source>
        <dbReference type="Proteomes" id="UP000008495"/>
    </source>
</evidence>
<dbReference type="RefSeq" id="WP_006503767.1">
    <property type="nucleotide sequence ID" value="NZ_BAGZ01000018.1"/>
</dbReference>
<dbReference type="SUPFAM" id="SSF103473">
    <property type="entry name" value="MFS general substrate transporter"/>
    <property type="match status" value="1"/>
</dbReference>
<feature type="transmembrane region" description="Helical" evidence="7">
    <location>
        <begin position="306"/>
        <end position="326"/>
    </location>
</feature>
<feature type="transmembrane region" description="Helical" evidence="7">
    <location>
        <begin position="168"/>
        <end position="188"/>
    </location>
</feature>
<name>K6VUM7_9MICO</name>
<feature type="transmembrane region" description="Helical" evidence="7">
    <location>
        <begin position="280"/>
        <end position="300"/>
    </location>
</feature>
<dbReference type="AlphaFoldDB" id="K6VUM7"/>
<reference evidence="8 9" key="1">
    <citation type="submission" date="2012-08" db="EMBL/GenBank/DDBJ databases">
        <title>Whole genome shotgun sequence of Austwickia chelonae NBRC 105200.</title>
        <authorList>
            <person name="Yoshida I."/>
            <person name="Hosoyama A."/>
            <person name="Tsuchikane K."/>
            <person name="Katsumata H."/>
            <person name="Ando Y."/>
            <person name="Ohji S."/>
            <person name="Hamada M."/>
            <person name="Tamura T."/>
            <person name="Yamazoe A."/>
            <person name="Yamazaki S."/>
            <person name="Fujita N."/>
        </authorList>
    </citation>
    <scope>NUCLEOTIDE SEQUENCE [LARGE SCALE GENOMIC DNA]</scope>
    <source>
        <strain evidence="8 9">NBRC 105200</strain>
    </source>
</reference>
<dbReference type="Pfam" id="PF07690">
    <property type="entry name" value="MFS_1"/>
    <property type="match status" value="1"/>
</dbReference>
<evidence type="ECO:0000256" key="4">
    <source>
        <dbReference type="ARBA" id="ARBA00022989"/>
    </source>
</evidence>